<dbReference type="EMBL" id="JANPWB010000009">
    <property type="protein sequence ID" value="KAJ1150098.1"/>
    <property type="molecule type" value="Genomic_DNA"/>
</dbReference>
<reference evidence="1" key="1">
    <citation type="journal article" date="2022" name="bioRxiv">
        <title>Sequencing and chromosome-scale assembly of the giantPleurodeles waltlgenome.</title>
        <authorList>
            <person name="Brown T."/>
            <person name="Elewa A."/>
            <person name="Iarovenko S."/>
            <person name="Subramanian E."/>
            <person name="Araus A.J."/>
            <person name="Petzold A."/>
            <person name="Susuki M."/>
            <person name="Suzuki K.-i.T."/>
            <person name="Hayashi T."/>
            <person name="Toyoda A."/>
            <person name="Oliveira C."/>
            <person name="Osipova E."/>
            <person name="Leigh N.D."/>
            <person name="Simon A."/>
            <person name="Yun M.H."/>
        </authorList>
    </citation>
    <scope>NUCLEOTIDE SEQUENCE</scope>
    <source>
        <strain evidence="1">20211129_DDA</strain>
        <tissue evidence="1">Liver</tissue>
    </source>
</reference>
<keyword evidence="2" id="KW-1185">Reference proteome</keyword>
<gene>
    <name evidence="1" type="ORF">NDU88_002896</name>
</gene>
<proteinExistence type="predicted"/>
<dbReference type="Proteomes" id="UP001066276">
    <property type="component" value="Chromosome 5"/>
</dbReference>
<sequence>MFLFAGDAVFKPGGLGRQIPGQAVPTSFVAARFAVVVPSAPFLRVGGGSVLVPAPSESHVAALLAAAASASQSSAPGLAGRRGPIRHLGFDFVSVAPVAFSARGSEHVVAGLRGGPSVLEPVGAPRVIFKVLWQSLFGADDGGVQSTL</sequence>
<protein>
    <submittedName>
        <fullName evidence="1">Uncharacterized protein</fullName>
    </submittedName>
</protein>
<dbReference type="AlphaFoldDB" id="A0AAV7RDE7"/>
<accession>A0AAV7RDE7</accession>
<organism evidence="1 2">
    <name type="scientific">Pleurodeles waltl</name>
    <name type="common">Iberian ribbed newt</name>
    <dbReference type="NCBI Taxonomy" id="8319"/>
    <lineage>
        <taxon>Eukaryota</taxon>
        <taxon>Metazoa</taxon>
        <taxon>Chordata</taxon>
        <taxon>Craniata</taxon>
        <taxon>Vertebrata</taxon>
        <taxon>Euteleostomi</taxon>
        <taxon>Amphibia</taxon>
        <taxon>Batrachia</taxon>
        <taxon>Caudata</taxon>
        <taxon>Salamandroidea</taxon>
        <taxon>Salamandridae</taxon>
        <taxon>Pleurodelinae</taxon>
        <taxon>Pleurodeles</taxon>
    </lineage>
</organism>
<name>A0AAV7RDE7_PLEWA</name>
<evidence type="ECO:0000313" key="1">
    <source>
        <dbReference type="EMBL" id="KAJ1150098.1"/>
    </source>
</evidence>
<evidence type="ECO:0000313" key="2">
    <source>
        <dbReference type="Proteomes" id="UP001066276"/>
    </source>
</evidence>
<comment type="caution">
    <text evidence="1">The sequence shown here is derived from an EMBL/GenBank/DDBJ whole genome shotgun (WGS) entry which is preliminary data.</text>
</comment>